<name>A0A6N2YYM5_9FIRM</name>
<dbReference type="InterPro" id="IPR010148">
    <property type="entry name" value="CRISPR-assoc_prot_CT1975"/>
</dbReference>
<gene>
    <name evidence="2" type="primary">casC</name>
    <name evidence="2" type="ORF">PGLFYP46_00859</name>
</gene>
<dbReference type="AlphaFoldDB" id="A0A6N2YYM5"/>
<feature type="region of interest" description="Disordered" evidence="1">
    <location>
        <begin position="18"/>
        <end position="40"/>
    </location>
</feature>
<accession>A0A6N2YYM5</accession>
<protein>
    <submittedName>
        <fullName evidence="2">CRISPR system Cascade subunit CasC</fullName>
    </submittedName>
</protein>
<organism evidence="2">
    <name type="scientific">Peptoniphilus gorbachii</name>
    <dbReference type="NCBI Taxonomy" id="411567"/>
    <lineage>
        <taxon>Bacteria</taxon>
        <taxon>Bacillati</taxon>
        <taxon>Bacillota</taxon>
        <taxon>Tissierellia</taxon>
        <taxon>Tissierellales</taxon>
        <taxon>Peptoniphilaceae</taxon>
        <taxon>Peptoniphilus</taxon>
    </lineage>
</organism>
<dbReference type="Pfam" id="PF09344">
    <property type="entry name" value="Cas_CT1975"/>
    <property type="match status" value="1"/>
</dbReference>
<evidence type="ECO:0000256" key="1">
    <source>
        <dbReference type="SAM" id="MobiDB-lite"/>
    </source>
</evidence>
<reference evidence="2" key="1">
    <citation type="submission" date="2019-11" db="EMBL/GenBank/DDBJ databases">
        <authorList>
            <person name="Feng L."/>
        </authorList>
    </citation>
    <scope>NUCLEOTIDE SEQUENCE</scope>
    <source>
        <strain evidence="2">PgorbachiiLFYP46</strain>
    </source>
</reference>
<dbReference type="EMBL" id="CACRUP010000002">
    <property type="protein sequence ID" value="VYT70957.1"/>
    <property type="molecule type" value="Genomic_DNA"/>
</dbReference>
<dbReference type="RefSeq" id="WP_156700316.1">
    <property type="nucleotide sequence ID" value="NZ_CACRUP010000002.1"/>
</dbReference>
<proteinExistence type="predicted"/>
<sequence length="362" mass="40330">MKKTNLYLDVNAIQTLPPSNINRDDTGSPKTAQYGGSRRARVSSQSWKRAIRNYFLENSEDGNVGVRSYKIPDYIASKIKKIDSSINDEEALKMADEVLKNAGLKTKNFKTTALFFLGDTQAEKLAKAAVDKIEDKNLLKDMLKNDPAVDIALFGRMVADDPSLNEDASCQVAHAISTHSVETEFDFFTAVDDLQEETNAGAGMLGTIEYNSSTLYRYANVAVHEFVRQLSDKEETINALKLFVEAFAKSLPTGKVNTFANTTIPSFIMVTLRADRPVNLVSAFENPVKAYKNEGFVDESVEKLLKEYKKSEKFVEEPLATFCLSLNEFNSIDGIKVEDNFKNLLKDLGEKLGEIIPDELGE</sequence>
<dbReference type="NCBIfam" id="TIGR01869">
    <property type="entry name" value="casC_Cse4"/>
    <property type="match status" value="1"/>
</dbReference>
<evidence type="ECO:0000313" key="2">
    <source>
        <dbReference type="EMBL" id="VYT70957.1"/>
    </source>
</evidence>